<keyword evidence="1" id="KW-0812">Transmembrane</keyword>
<dbReference type="PANTHER" id="PTHR35813:SF1">
    <property type="entry name" value="INNER MEMBRANE PROTEIN YBAN"/>
    <property type="match status" value="1"/>
</dbReference>
<organism evidence="2 3">
    <name type="scientific">Turicibacter bilis</name>
    <dbReference type="NCBI Taxonomy" id="2735723"/>
    <lineage>
        <taxon>Bacteria</taxon>
        <taxon>Bacillati</taxon>
        <taxon>Bacillota</taxon>
        <taxon>Erysipelotrichia</taxon>
        <taxon>Erysipelotrichales</taxon>
        <taxon>Turicibacteraceae</taxon>
        <taxon>Turicibacter</taxon>
    </lineage>
</organism>
<dbReference type="AlphaFoldDB" id="A0A9Q9FF94"/>
<dbReference type="PANTHER" id="PTHR35813">
    <property type="entry name" value="INNER MEMBRANE PROTEIN YBAN"/>
    <property type="match status" value="1"/>
</dbReference>
<dbReference type="RefSeq" id="WP_212724524.1">
    <property type="nucleotide sequence ID" value="NZ_CP071250.1"/>
</dbReference>
<dbReference type="PIRSF" id="PIRSF016789">
    <property type="entry name" value="DUF454"/>
    <property type="match status" value="1"/>
</dbReference>
<accession>A0A9Q9FF94</accession>
<proteinExistence type="predicted"/>
<feature type="transmembrane region" description="Helical" evidence="1">
    <location>
        <begin position="7"/>
        <end position="29"/>
    </location>
</feature>
<feature type="transmembrane region" description="Helical" evidence="1">
    <location>
        <begin position="78"/>
        <end position="95"/>
    </location>
</feature>
<sequence>MKKITKALLVLCGLICVGLGLLGVILPILPTTPFLLLASVCFVKGSDRFDCWFKSTNLYKKHLESFVQNRQMTLKQKWTILLTTDIMLCFPFFLVDNLHMRIFLIVLVIAKFYYFMFRIETIPAGSKKEKSLS</sequence>
<gene>
    <name evidence="2" type="ORF">J0J70_07115</name>
</gene>
<feature type="transmembrane region" description="Helical" evidence="1">
    <location>
        <begin position="102"/>
        <end position="119"/>
    </location>
</feature>
<reference evidence="2" key="1">
    <citation type="submission" date="2021-03" db="EMBL/GenBank/DDBJ databases">
        <title>Comparative Genomics and Metabolomics in the genus Turicibacter.</title>
        <authorList>
            <person name="Maki J."/>
            <person name="Looft T."/>
        </authorList>
    </citation>
    <scope>NUCLEOTIDE SEQUENCE</scope>
    <source>
        <strain evidence="2">ISU324</strain>
    </source>
</reference>
<evidence type="ECO:0000313" key="2">
    <source>
        <dbReference type="EMBL" id="UUF07406.1"/>
    </source>
</evidence>
<dbReference type="InterPro" id="IPR007401">
    <property type="entry name" value="DUF454"/>
</dbReference>
<dbReference type="GO" id="GO:0005886">
    <property type="term" value="C:plasma membrane"/>
    <property type="evidence" value="ECO:0007669"/>
    <property type="project" value="TreeGrafter"/>
</dbReference>
<dbReference type="EMBL" id="CP071250">
    <property type="protein sequence ID" value="UUF07406.1"/>
    <property type="molecule type" value="Genomic_DNA"/>
</dbReference>
<name>A0A9Q9FF94_9FIRM</name>
<dbReference type="Proteomes" id="UP001058072">
    <property type="component" value="Chromosome"/>
</dbReference>
<keyword evidence="1" id="KW-0472">Membrane</keyword>
<evidence type="ECO:0000313" key="3">
    <source>
        <dbReference type="Proteomes" id="UP001058072"/>
    </source>
</evidence>
<dbReference type="Pfam" id="PF04304">
    <property type="entry name" value="DUF454"/>
    <property type="match status" value="1"/>
</dbReference>
<keyword evidence="1" id="KW-1133">Transmembrane helix</keyword>
<protein>
    <submittedName>
        <fullName evidence="2">YbaN family protein</fullName>
    </submittedName>
</protein>
<evidence type="ECO:0000256" key="1">
    <source>
        <dbReference type="SAM" id="Phobius"/>
    </source>
</evidence>